<evidence type="ECO:0000256" key="4">
    <source>
        <dbReference type="ARBA" id="ARBA00022679"/>
    </source>
</evidence>
<evidence type="ECO:0000259" key="8">
    <source>
        <dbReference type="PROSITE" id="PS50109"/>
    </source>
</evidence>
<dbReference type="PRINTS" id="PR00344">
    <property type="entry name" value="BCTRLSENSOR"/>
</dbReference>
<dbReference type="SMART" id="SM00388">
    <property type="entry name" value="HisKA"/>
    <property type="match status" value="1"/>
</dbReference>
<dbReference type="InterPro" id="IPR036890">
    <property type="entry name" value="HATPase_C_sf"/>
</dbReference>
<evidence type="ECO:0000256" key="6">
    <source>
        <dbReference type="ARBA" id="ARBA00023012"/>
    </source>
</evidence>
<dbReference type="CDD" id="cd00075">
    <property type="entry name" value="HATPase"/>
    <property type="match status" value="1"/>
</dbReference>
<dbReference type="Gene3D" id="1.10.287.130">
    <property type="match status" value="1"/>
</dbReference>
<feature type="transmembrane region" description="Helical" evidence="7">
    <location>
        <begin position="20"/>
        <end position="41"/>
    </location>
</feature>
<dbReference type="NCBIfam" id="TIGR00229">
    <property type="entry name" value="sensory_box"/>
    <property type="match status" value="1"/>
</dbReference>
<sequence length="670" mass="78291">MNLEKNKKTYDEKTKNLIKYMFVFTIIILVTLYICGKYIVVLNGIQEFKFSRYIDGANCILALISVPCCFLYYRIYKNEEFFILILSYVSIFIEYIFINLYFKADNFLFYSMAAPFLFRCLCLFLAMKNKSKLSKIIVKGRYISIIIALLVNIIGLYCEFCLRSMLGISFISKYFPMFNAIIIIFYFVLLTLLFRRCMAKNEFIYMVFIISISIFTLRRLFFQYNYSILFIKSMYYNKILSFLGFLVLLVGLYVEVLRRIEITEKLDTEVKKNKRMIESITENIEDLIFVTDSKGKIIYVSRSVIEKLGFKKEEIIGINYKTIIKDEFIEVKEIIDKSSGENIEFSNYQWKCKSGQVLKTEAIMTSILDESNNILGKVIVARDDNLMKKIDKINRKYNAIIETENLRNQFFANISHEFKTPINIVYSCVQLLDIKRGEGASALLESYGKYRKNIKQNCHRMLRLINNLVDITKIDSGYMNLEFSNYNIVELVENIVLSVVPCVDNNNINIIFDTYIEELEIKCDADSIERIILNLLSNAIKFTENNGDILVEMDSDDKWVTIKVRDNGIGIPDKFKDLVFDRFVQGDKSLNRKKEGSGIGLALVKSLIEFHNGSIEINKEYKDGTEFILKLPNIKIEEKDLKINNDIDVDDKKIIEKINIEFSDIYELRN</sequence>
<dbReference type="InterPro" id="IPR036097">
    <property type="entry name" value="HisK_dim/P_sf"/>
</dbReference>
<dbReference type="InterPro" id="IPR003661">
    <property type="entry name" value="HisK_dim/P_dom"/>
</dbReference>
<dbReference type="PROSITE" id="PS50109">
    <property type="entry name" value="HIS_KIN"/>
    <property type="match status" value="1"/>
</dbReference>
<feature type="transmembrane region" description="Helical" evidence="7">
    <location>
        <begin position="177"/>
        <end position="194"/>
    </location>
</feature>
<dbReference type="InterPro" id="IPR004358">
    <property type="entry name" value="Sig_transdc_His_kin-like_C"/>
</dbReference>
<evidence type="ECO:0000313" key="10">
    <source>
        <dbReference type="EMBL" id="CUN45753.1"/>
    </source>
</evidence>
<dbReference type="Pfam" id="PF02518">
    <property type="entry name" value="HATPase_c"/>
    <property type="match status" value="1"/>
</dbReference>
<feature type="transmembrane region" description="Helical" evidence="7">
    <location>
        <begin position="81"/>
        <end position="102"/>
    </location>
</feature>
<dbReference type="Gene3D" id="3.30.565.10">
    <property type="entry name" value="Histidine kinase-like ATPase, C-terminal domain"/>
    <property type="match status" value="1"/>
</dbReference>
<feature type="transmembrane region" description="Helical" evidence="7">
    <location>
        <begin position="203"/>
        <end position="222"/>
    </location>
</feature>
<dbReference type="Gene3D" id="3.30.450.20">
    <property type="entry name" value="PAS domain"/>
    <property type="match status" value="1"/>
</dbReference>
<keyword evidence="7" id="KW-0812">Transmembrane</keyword>
<name>A0ABP2ALV8_SARVE</name>
<evidence type="ECO:0000256" key="1">
    <source>
        <dbReference type="ARBA" id="ARBA00000085"/>
    </source>
</evidence>
<keyword evidence="7" id="KW-1133">Transmembrane helix</keyword>
<evidence type="ECO:0000256" key="5">
    <source>
        <dbReference type="ARBA" id="ARBA00022777"/>
    </source>
</evidence>
<protein>
    <recommendedName>
        <fullName evidence="2">histidine kinase</fullName>
        <ecNumber evidence="2">2.7.13.3</ecNumber>
    </recommendedName>
</protein>
<feature type="transmembrane region" description="Helical" evidence="7">
    <location>
        <begin position="139"/>
        <end position="157"/>
    </location>
</feature>
<comment type="catalytic activity">
    <reaction evidence="1">
        <text>ATP + protein L-histidine = ADP + protein N-phospho-L-histidine.</text>
        <dbReference type="EC" id="2.7.13.3"/>
    </reaction>
</comment>
<keyword evidence="6" id="KW-0902">Two-component regulatory system</keyword>
<dbReference type="SUPFAM" id="SSF47384">
    <property type="entry name" value="Homodimeric domain of signal transducing histidine kinase"/>
    <property type="match status" value="1"/>
</dbReference>
<dbReference type="InterPro" id="IPR013767">
    <property type="entry name" value="PAS_fold"/>
</dbReference>
<reference evidence="10 11" key="1">
    <citation type="submission" date="2015-09" db="EMBL/GenBank/DDBJ databases">
        <authorList>
            <consortium name="Pathogen Informatics"/>
            <person name="Wu L."/>
            <person name="Ma J."/>
        </authorList>
    </citation>
    <scope>NUCLEOTIDE SEQUENCE [LARGE SCALE GENOMIC DNA]</scope>
    <source>
        <strain evidence="10 11">2789STDY5834858</strain>
    </source>
</reference>
<dbReference type="InterPro" id="IPR000014">
    <property type="entry name" value="PAS"/>
</dbReference>
<gene>
    <name evidence="10" type="primary">walK_1</name>
    <name evidence="10" type="ORF">ERS852473_00199</name>
</gene>
<dbReference type="SMART" id="SM00091">
    <property type="entry name" value="PAS"/>
    <property type="match status" value="1"/>
</dbReference>
<dbReference type="PANTHER" id="PTHR43711:SF26">
    <property type="entry name" value="SENSOR HISTIDINE KINASE RCSC"/>
    <property type="match status" value="1"/>
</dbReference>
<dbReference type="RefSeq" id="WP_055257101.1">
    <property type="nucleotide sequence ID" value="NZ_CABIXL010000001.1"/>
</dbReference>
<feature type="transmembrane region" description="Helical" evidence="7">
    <location>
        <begin position="234"/>
        <end position="254"/>
    </location>
</feature>
<dbReference type="CDD" id="cd00130">
    <property type="entry name" value="PAS"/>
    <property type="match status" value="1"/>
</dbReference>
<dbReference type="Pfam" id="PF00512">
    <property type="entry name" value="HisKA"/>
    <property type="match status" value="1"/>
</dbReference>
<dbReference type="Proteomes" id="UP000095488">
    <property type="component" value="Unassembled WGS sequence"/>
</dbReference>
<dbReference type="InterPro" id="IPR003594">
    <property type="entry name" value="HATPase_dom"/>
</dbReference>
<keyword evidence="4 10" id="KW-0808">Transferase</keyword>
<feature type="transmembrane region" description="Helical" evidence="7">
    <location>
        <begin position="53"/>
        <end position="74"/>
    </location>
</feature>
<evidence type="ECO:0000256" key="7">
    <source>
        <dbReference type="SAM" id="Phobius"/>
    </source>
</evidence>
<keyword evidence="7" id="KW-0472">Membrane</keyword>
<dbReference type="GO" id="GO:0004673">
    <property type="term" value="F:protein histidine kinase activity"/>
    <property type="evidence" value="ECO:0007669"/>
    <property type="project" value="UniProtKB-EC"/>
</dbReference>
<dbReference type="InterPro" id="IPR005467">
    <property type="entry name" value="His_kinase_dom"/>
</dbReference>
<evidence type="ECO:0000313" key="11">
    <source>
        <dbReference type="Proteomes" id="UP000095488"/>
    </source>
</evidence>
<dbReference type="SUPFAM" id="SSF55785">
    <property type="entry name" value="PYP-like sensor domain (PAS domain)"/>
    <property type="match status" value="1"/>
</dbReference>
<feature type="domain" description="Histidine kinase" evidence="8">
    <location>
        <begin position="413"/>
        <end position="635"/>
    </location>
</feature>
<dbReference type="CDD" id="cd00082">
    <property type="entry name" value="HisKA"/>
    <property type="match status" value="1"/>
</dbReference>
<dbReference type="EMBL" id="CYZR01000001">
    <property type="protein sequence ID" value="CUN45753.1"/>
    <property type="molecule type" value="Genomic_DNA"/>
</dbReference>
<evidence type="ECO:0000259" key="9">
    <source>
        <dbReference type="PROSITE" id="PS50112"/>
    </source>
</evidence>
<feature type="domain" description="PAS" evidence="9">
    <location>
        <begin position="273"/>
        <end position="342"/>
    </location>
</feature>
<comment type="caution">
    <text evidence="10">The sequence shown here is derived from an EMBL/GenBank/DDBJ whole genome shotgun (WGS) entry which is preliminary data.</text>
</comment>
<dbReference type="Pfam" id="PF00989">
    <property type="entry name" value="PAS"/>
    <property type="match status" value="1"/>
</dbReference>
<evidence type="ECO:0000256" key="3">
    <source>
        <dbReference type="ARBA" id="ARBA00022553"/>
    </source>
</evidence>
<keyword evidence="3" id="KW-0597">Phosphoprotein</keyword>
<dbReference type="PANTHER" id="PTHR43711">
    <property type="entry name" value="TWO-COMPONENT HISTIDINE KINASE"/>
    <property type="match status" value="1"/>
</dbReference>
<dbReference type="SUPFAM" id="SSF55874">
    <property type="entry name" value="ATPase domain of HSP90 chaperone/DNA topoisomerase II/histidine kinase"/>
    <property type="match status" value="1"/>
</dbReference>
<dbReference type="PROSITE" id="PS50112">
    <property type="entry name" value="PAS"/>
    <property type="match status" value="1"/>
</dbReference>
<accession>A0ABP2ALV8</accession>
<feature type="transmembrane region" description="Helical" evidence="7">
    <location>
        <begin position="108"/>
        <end position="127"/>
    </location>
</feature>
<dbReference type="EC" id="2.7.13.3" evidence="2"/>
<keyword evidence="11" id="KW-1185">Reference proteome</keyword>
<dbReference type="SMART" id="SM00387">
    <property type="entry name" value="HATPase_c"/>
    <property type="match status" value="1"/>
</dbReference>
<proteinExistence type="predicted"/>
<evidence type="ECO:0000256" key="2">
    <source>
        <dbReference type="ARBA" id="ARBA00012438"/>
    </source>
</evidence>
<keyword evidence="5 10" id="KW-0418">Kinase</keyword>
<organism evidence="10 11">
    <name type="scientific">Sarcina ventriculi</name>
    <name type="common">Clostridium ventriculi</name>
    <dbReference type="NCBI Taxonomy" id="1267"/>
    <lineage>
        <taxon>Bacteria</taxon>
        <taxon>Bacillati</taxon>
        <taxon>Bacillota</taxon>
        <taxon>Clostridia</taxon>
        <taxon>Eubacteriales</taxon>
        <taxon>Clostridiaceae</taxon>
        <taxon>Sarcina</taxon>
    </lineage>
</organism>
<dbReference type="InterPro" id="IPR035965">
    <property type="entry name" value="PAS-like_dom_sf"/>
</dbReference>
<dbReference type="InterPro" id="IPR050736">
    <property type="entry name" value="Sensor_HK_Regulatory"/>
</dbReference>